<dbReference type="PANTHER" id="PTHR30485:SF2">
    <property type="entry name" value="BLL0597 PROTEIN"/>
    <property type="match status" value="1"/>
</dbReference>
<dbReference type="EMBL" id="NRRL01000012">
    <property type="protein sequence ID" value="MBK1667793.1"/>
    <property type="molecule type" value="Genomic_DNA"/>
</dbReference>
<feature type="transmembrane region" description="Helical" evidence="7">
    <location>
        <begin position="135"/>
        <end position="156"/>
    </location>
</feature>
<protein>
    <recommendedName>
        <fullName evidence="8">Cytochrome b561 bacterial/Ni-hydrogenase domain-containing protein</fullName>
    </recommendedName>
</protein>
<feature type="compositionally biased region" description="Basic and acidic residues" evidence="6">
    <location>
        <begin position="221"/>
        <end position="230"/>
    </location>
</feature>
<evidence type="ECO:0000256" key="4">
    <source>
        <dbReference type="ARBA" id="ARBA00022989"/>
    </source>
</evidence>
<proteinExistence type="predicted"/>
<keyword evidence="3 7" id="KW-0812">Transmembrane</keyword>
<evidence type="ECO:0000259" key="8">
    <source>
        <dbReference type="Pfam" id="PF01292"/>
    </source>
</evidence>
<feature type="transmembrane region" description="Helical" evidence="7">
    <location>
        <begin position="12"/>
        <end position="33"/>
    </location>
</feature>
<evidence type="ECO:0000256" key="5">
    <source>
        <dbReference type="ARBA" id="ARBA00023136"/>
    </source>
</evidence>
<keyword evidence="4 7" id="KW-1133">Transmembrane helix</keyword>
<dbReference type="InterPro" id="IPR011577">
    <property type="entry name" value="Cyt_b561_bac/Ni-Hgenase"/>
</dbReference>
<evidence type="ECO:0000313" key="9">
    <source>
        <dbReference type="EMBL" id="MBK1667793.1"/>
    </source>
</evidence>
<dbReference type="Gene3D" id="1.20.950.20">
    <property type="entry name" value="Transmembrane di-heme cytochromes, Chain C"/>
    <property type="match status" value="1"/>
</dbReference>
<organism evidence="9 10">
    <name type="scientific">Rhodovibrio sodomensis</name>
    <dbReference type="NCBI Taxonomy" id="1088"/>
    <lineage>
        <taxon>Bacteria</taxon>
        <taxon>Pseudomonadati</taxon>
        <taxon>Pseudomonadota</taxon>
        <taxon>Alphaproteobacteria</taxon>
        <taxon>Rhodospirillales</taxon>
        <taxon>Rhodovibrionaceae</taxon>
        <taxon>Rhodovibrio</taxon>
    </lineage>
</organism>
<evidence type="ECO:0000256" key="3">
    <source>
        <dbReference type="ARBA" id="ARBA00022692"/>
    </source>
</evidence>
<feature type="domain" description="Cytochrome b561 bacterial/Ni-hydrogenase" evidence="8">
    <location>
        <begin position="12"/>
        <end position="168"/>
    </location>
</feature>
<sequence>MSTQARIKSFFVWDLPTRVFHWLLFAAVALAYLTGGEDDGGQFTLHVGAGYLIAALLVFRIVWGFLGSEHSRFRDFIPTPTRVKEHVQGLLAGKPKHYAGHNPVGGIAIFAMIAILIATLYTGLFGGGEELHETFANLILIVAGLHVAGVVAESVLTGENLVPAMIHGRKTLPENAEGAHDSKPAGAGRVLASLAAVVIAGFAGVSTGATPWPPTEAAFEGGEHGEREAGEQEAEEHEEGGSEDEDHEDD</sequence>
<dbReference type="PANTHER" id="PTHR30485">
    <property type="entry name" value="NI/FE-HYDROGENASE 1 B-TYPE CYTOCHROME SUBUNIT"/>
    <property type="match status" value="1"/>
</dbReference>
<evidence type="ECO:0000256" key="6">
    <source>
        <dbReference type="SAM" id="MobiDB-lite"/>
    </source>
</evidence>
<evidence type="ECO:0000256" key="7">
    <source>
        <dbReference type="SAM" id="Phobius"/>
    </source>
</evidence>
<accession>A0ABS1DDG7</accession>
<feature type="compositionally biased region" description="Acidic residues" evidence="6">
    <location>
        <begin position="231"/>
        <end position="250"/>
    </location>
</feature>
<dbReference type="RefSeq" id="WP_200339955.1">
    <property type="nucleotide sequence ID" value="NZ_NRRL01000012.1"/>
</dbReference>
<dbReference type="Proteomes" id="UP001296873">
    <property type="component" value="Unassembled WGS sequence"/>
</dbReference>
<keyword evidence="10" id="KW-1185">Reference proteome</keyword>
<dbReference type="Pfam" id="PF01292">
    <property type="entry name" value="Ni_hydr_CYTB"/>
    <property type="match status" value="1"/>
</dbReference>
<name>A0ABS1DDG7_9PROT</name>
<dbReference type="SUPFAM" id="SSF81342">
    <property type="entry name" value="Transmembrane di-heme cytochromes"/>
    <property type="match status" value="1"/>
</dbReference>
<gene>
    <name evidence="9" type="ORF">CKO28_07065</name>
</gene>
<evidence type="ECO:0000313" key="10">
    <source>
        <dbReference type="Proteomes" id="UP001296873"/>
    </source>
</evidence>
<dbReference type="InterPro" id="IPR051542">
    <property type="entry name" value="Hydrogenase_cytochrome"/>
</dbReference>
<reference evidence="9 10" key="1">
    <citation type="journal article" date="2020" name="Microorganisms">
        <title>Osmotic Adaptation and Compatible Solute Biosynthesis of Phototrophic Bacteria as Revealed from Genome Analyses.</title>
        <authorList>
            <person name="Imhoff J.F."/>
            <person name="Rahn T."/>
            <person name="Kunzel S."/>
            <person name="Keller A."/>
            <person name="Neulinger S.C."/>
        </authorList>
    </citation>
    <scope>NUCLEOTIDE SEQUENCE [LARGE SCALE GENOMIC DNA]</scope>
    <source>
        <strain evidence="9 10">DSM 9895</strain>
    </source>
</reference>
<feature type="transmembrane region" description="Helical" evidence="7">
    <location>
        <begin position="45"/>
        <end position="66"/>
    </location>
</feature>
<keyword evidence="2" id="KW-1003">Cell membrane</keyword>
<feature type="transmembrane region" description="Helical" evidence="7">
    <location>
        <begin position="104"/>
        <end position="123"/>
    </location>
</feature>
<feature type="region of interest" description="Disordered" evidence="6">
    <location>
        <begin position="210"/>
        <end position="250"/>
    </location>
</feature>
<comment type="caution">
    <text evidence="9">The sequence shown here is derived from an EMBL/GenBank/DDBJ whole genome shotgun (WGS) entry which is preliminary data.</text>
</comment>
<keyword evidence="5 7" id="KW-0472">Membrane</keyword>
<dbReference type="InterPro" id="IPR016174">
    <property type="entry name" value="Di-haem_cyt_TM"/>
</dbReference>
<comment type="subcellular location">
    <subcellularLocation>
        <location evidence="1">Cell membrane</location>
        <topology evidence="1">Multi-pass membrane protein</topology>
    </subcellularLocation>
</comment>
<evidence type="ECO:0000256" key="2">
    <source>
        <dbReference type="ARBA" id="ARBA00022475"/>
    </source>
</evidence>
<evidence type="ECO:0000256" key="1">
    <source>
        <dbReference type="ARBA" id="ARBA00004651"/>
    </source>
</evidence>